<evidence type="ECO:0000256" key="1">
    <source>
        <dbReference type="SAM" id="Phobius"/>
    </source>
</evidence>
<keyword evidence="1" id="KW-0812">Transmembrane</keyword>
<sequence length="297" mass="32282">MKQAYVSVVIPVLTAPGSESLMQLDRELERSCRAHEIVLVLDRSQSLQELPPGMNLQGPLTCVRTHDRSSRDAPTLAGLARSVGDFVIEWHGPLDYLSHEVIDAFLEGTNEGFELVEIAGNQSWSSKFFYSVVNVLRPKGVPVRKSIARVFSRRAANQVIASAAFDDQLSVLVAEIPVARMLMQVPCEYVNSTWGSRLAEGFSLLSKGSRFGTAIPLLLASLSAIFGLAAALYAVLILVIRGRTPEGWTTLMVVSGLGQAAILSMMGLTWSRISSLARGLTRSIDVTTDVEVWPPSV</sequence>
<dbReference type="EMBL" id="CAFBLM010000006">
    <property type="protein sequence ID" value="CAB4861157.1"/>
    <property type="molecule type" value="Genomic_DNA"/>
</dbReference>
<keyword evidence="1" id="KW-0472">Membrane</keyword>
<protein>
    <submittedName>
        <fullName evidence="2">Unannotated protein</fullName>
    </submittedName>
</protein>
<feature type="transmembrane region" description="Helical" evidence="1">
    <location>
        <begin position="247"/>
        <end position="268"/>
    </location>
</feature>
<keyword evidence="1" id="KW-1133">Transmembrane helix</keyword>
<reference evidence="2" key="1">
    <citation type="submission" date="2020-05" db="EMBL/GenBank/DDBJ databases">
        <authorList>
            <person name="Chiriac C."/>
            <person name="Salcher M."/>
            <person name="Ghai R."/>
            <person name="Kavagutti S V."/>
        </authorList>
    </citation>
    <scope>NUCLEOTIDE SEQUENCE</scope>
</reference>
<evidence type="ECO:0000313" key="2">
    <source>
        <dbReference type="EMBL" id="CAB4861157.1"/>
    </source>
</evidence>
<accession>A0A6J7CRV4</accession>
<gene>
    <name evidence="2" type="ORF">UFOPK3401_00253</name>
</gene>
<organism evidence="2">
    <name type="scientific">freshwater metagenome</name>
    <dbReference type="NCBI Taxonomy" id="449393"/>
    <lineage>
        <taxon>unclassified sequences</taxon>
        <taxon>metagenomes</taxon>
        <taxon>ecological metagenomes</taxon>
    </lineage>
</organism>
<proteinExistence type="predicted"/>
<name>A0A6J7CRV4_9ZZZZ</name>
<dbReference type="AlphaFoldDB" id="A0A6J7CRV4"/>
<feature type="transmembrane region" description="Helical" evidence="1">
    <location>
        <begin position="217"/>
        <end position="241"/>
    </location>
</feature>